<evidence type="ECO:0008006" key="8">
    <source>
        <dbReference type="Google" id="ProtNLM"/>
    </source>
</evidence>
<sequence>MIFLPQVDFNKSNNSFRMSNNNKSLLSITQVRPHLFLSGYGCLTSSLLKQYNITRAVDCTNLKTKPIAGLEKIEVPVDDSALSKISGYFDTVIKYVEEGKQQGQNTVIYCAAGVSRSATLTIVYLMVTERLSLEDAYHQVNRVRPIISPNVGFWRQMIEFEKQLNGSTSVELISGRTAKPVPSVYLRREVC</sequence>
<dbReference type="SMART" id="SM00195">
    <property type="entry name" value="DSPc"/>
    <property type="match status" value="1"/>
</dbReference>
<evidence type="ECO:0000256" key="2">
    <source>
        <dbReference type="ARBA" id="ARBA00022801"/>
    </source>
</evidence>
<dbReference type="InterPro" id="IPR000387">
    <property type="entry name" value="Tyr_Pase_dom"/>
</dbReference>
<feature type="domain" description="Tyrosine-protein phosphatase" evidence="4">
    <location>
        <begin position="27"/>
        <end position="166"/>
    </location>
</feature>
<dbReference type="PROSITE" id="PS50056">
    <property type="entry name" value="TYR_PHOSPHATASE_2"/>
    <property type="match status" value="1"/>
</dbReference>
<evidence type="ECO:0000259" key="4">
    <source>
        <dbReference type="PROSITE" id="PS50054"/>
    </source>
</evidence>
<dbReference type="Proteomes" id="UP000005237">
    <property type="component" value="Unassembled WGS sequence"/>
</dbReference>
<evidence type="ECO:0000313" key="7">
    <source>
        <dbReference type="Proteomes" id="UP000005237"/>
    </source>
</evidence>
<feature type="domain" description="Tyrosine specific protein phosphatases" evidence="5">
    <location>
        <begin position="86"/>
        <end position="145"/>
    </location>
</feature>
<dbReference type="GO" id="GO:0005737">
    <property type="term" value="C:cytoplasm"/>
    <property type="evidence" value="ECO:0007669"/>
    <property type="project" value="TreeGrafter"/>
</dbReference>
<reference evidence="7" key="1">
    <citation type="submission" date="2010-08" db="EMBL/GenBank/DDBJ databases">
        <authorList>
            <consortium name="Caenorhabditis japonica Sequencing Consortium"/>
            <person name="Wilson R.K."/>
        </authorList>
    </citation>
    <scope>NUCLEOTIDE SEQUENCE [LARGE SCALE GENOMIC DNA]</scope>
    <source>
        <strain evidence="7">DF5081</strain>
    </source>
</reference>
<dbReference type="InterPro" id="IPR052103">
    <property type="entry name" value="Dual_spec_Phospatases"/>
</dbReference>
<evidence type="ECO:0000259" key="5">
    <source>
        <dbReference type="PROSITE" id="PS50056"/>
    </source>
</evidence>
<dbReference type="EnsemblMetazoa" id="CJA08466.1">
    <property type="protein sequence ID" value="CJA08466.1"/>
    <property type="gene ID" value="WBGene00127670"/>
</dbReference>
<dbReference type="InterPro" id="IPR029021">
    <property type="entry name" value="Prot-tyrosine_phosphatase-like"/>
</dbReference>
<keyword evidence="3" id="KW-0904">Protein phosphatase</keyword>
<dbReference type="GO" id="GO:0004721">
    <property type="term" value="F:phosphoprotein phosphatase activity"/>
    <property type="evidence" value="ECO:0007669"/>
    <property type="project" value="UniProtKB-KW"/>
</dbReference>
<dbReference type="PANTHER" id="PTHR45961:SF3">
    <property type="entry name" value="DUAL SPECIFICITY PROTEIN PHOSPHATASE 14"/>
    <property type="match status" value="1"/>
</dbReference>
<dbReference type="PANTHER" id="PTHR45961">
    <property type="entry name" value="IP21249P"/>
    <property type="match status" value="1"/>
</dbReference>
<evidence type="ECO:0000256" key="3">
    <source>
        <dbReference type="ARBA" id="ARBA00022912"/>
    </source>
</evidence>
<comment type="similarity">
    <text evidence="1">Belongs to the protein-tyrosine phosphatase family. Non-receptor class dual specificity subfamily.</text>
</comment>
<keyword evidence="7" id="KW-1185">Reference proteome</keyword>
<organism evidence="6 7">
    <name type="scientific">Caenorhabditis japonica</name>
    <dbReference type="NCBI Taxonomy" id="281687"/>
    <lineage>
        <taxon>Eukaryota</taxon>
        <taxon>Metazoa</taxon>
        <taxon>Ecdysozoa</taxon>
        <taxon>Nematoda</taxon>
        <taxon>Chromadorea</taxon>
        <taxon>Rhabditida</taxon>
        <taxon>Rhabditina</taxon>
        <taxon>Rhabditomorpha</taxon>
        <taxon>Rhabditoidea</taxon>
        <taxon>Rhabditidae</taxon>
        <taxon>Peloderinae</taxon>
        <taxon>Caenorhabditis</taxon>
    </lineage>
</organism>
<name>A0A8R1DPI5_CAEJA</name>
<dbReference type="Pfam" id="PF00782">
    <property type="entry name" value="DSPc"/>
    <property type="match status" value="1"/>
</dbReference>
<keyword evidence="2" id="KW-0378">Hydrolase</keyword>
<dbReference type="OMA" id="HACPAYP"/>
<protein>
    <recommendedName>
        <fullName evidence="8">Protein-tyrosine-phosphatase</fullName>
    </recommendedName>
</protein>
<dbReference type="InterPro" id="IPR020422">
    <property type="entry name" value="TYR_PHOSPHATASE_DUAL_dom"/>
</dbReference>
<reference evidence="6" key="2">
    <citation type="submission" date="2022-06" db="UniProtKB">
        <authorList>
            <consortium name="EnsemblMetazoa"/>
        </authorList>
    </citation>
    <scope>IDENTIFICATION</scope>
    <source>
        <strain evidence="6">DF5081</strain>
    </source>
</reference>
<dbReference type="PROSITE" id="PS50054">
    <property type="entry name" value="TYR_PHOSPHATASE_DUAL"/>
    <property type="match status" value="1"/>
</dbReference>
<dbReference type="AlphaFoldDB" id="A0A8R1DPI5"/>
<evidence type="ECO:0000313" key="6">
    <source>
        <dbReference type="EnsemblMetazoa" id="CJA08466.1"/>
    </source>
</evidence>
<dbReference type="SUPFAM" id="SSF52799">
    <property type="entry name" value="(Phosphotyrosine protein) phosphatases II"/>
    <property type="match status" value="1"/>
</dbReference>
<evidence type="ECO:0000256" key="1">
    <source>
        <dbReference type="ARBA" id="ARBA00008601"/>
    </source>
</evidence>
<dbReference type="Gene3D" id="3.90.190.10">
    <property type="entry name" value="Protein tyrosine phosphatase superfamily"/>
    <property type="match status" value="1"/>
</dbReference>
<proteinExistence type="inferred from homology"/>
<dbReference type="InterPro" id="IPR000340">
    <property type="entry name" value="Dual-sp_phosphatase_cat-dom"/>
</dbReference>
<dbReference type="CDD" id="cd14514">
    <property type="entry name" value="DUSP14-like"/>
    <property type="match status" value="1"/>
</dbReference>
<accession>A0A8R1DPI5</accession>